<feature type="region of interest" description="Disordered" evidence="1">
    <location>
        <begin position="119"/>
        <end position="141"/>
    </location>
</feature>
<protein>
    <submittedName>
        <fullName evidence="2">Uncharacterized protein</fullName>
    </submittedName>
</protein>
<evidence type="ECO:0000256" key="1">
    <source>
        <dbReference type="SAM" id="MobiDB-lite"/>
    </source>
</evidence>
<evidence type="ECO:0000313" key="3">
    <source>
        <dbReference type="Proteomes" id="UP000177349"/>
    </source>
</evidence>
<dbReference type="EMBL" id="MHKN01000001">
    <property type="protein sequence ID" value="OGY93089.1"/>
    <property type="molecule type" value="Genomic_DNA"/>
</dbReference>
<sequence>MGLFEKFLNRSEGERISARGLHKSFGLSCDGFWYFNREFSIIDDHDAAIKVQFTFDDPSLLDESPFLTKIGPNQDETLEGRWIGFAYGRGDAKQKLIEWAKKFPHAELIDHLNREGVSTPESTVTQITGSETERSVAPPQG</sequence>
<accession>A0A1G2BX56</accession>
<evidence type="ECO:0000313" key="2">
    <source>
        <dbReference type="EMBL" id="OGY93089.1"/>
    </source>
</evidence>
<organism evidence="2 3">
    <name type="scientific">Candidatus Komeilibacteria bacterium RIFCSPLOWO2_01_FULL_53_11</name>
    <dbReference type="NCBI Taxonomy" id="1798552"/>
    <lineage>
        <taxon>Bacteria</taxon>
        <taxon>Candidatus Komeiliibacteriota</taxon>
    </lineage>
</organism>
<dbReference type="Proteomes" id="UP000177349">
    <property type="component" value="Unassembled WGS sequence"/>
</dbReference>
<feature type="compositionally biased region" description="Polar residues" evidence="1">
    <location>
        <begin position="119"/>
        <end position="130"/>
    </location>
</feature>
<comment type="caution">
    <text evidence="2">The sequence shown here is derived from an EMBL/GenBank/DDBJ whole genome shotgun (WGS) entry which is preliminary data.</text>
</comment>
<dbReference type="AlphaFoldDB" id="A0A1G2BX56"/>
<gene>
    <name evidence="2" type="ORF">A3B31_02735</name>
</gene>
<proteinExistence type="predicted"/>
<reference evidence="2 3" key="1">
    <citation type="journal article" date="2016" name="Nat. Commun.">
        <title>Thousands of microbial genomes shed light on interconnected biogeochemical processes in an aquifer system.</title>
        <authorList>
            <person name="Anantharaman K."/>
            <person name="Brown C.T."/>
            <person name="Hug L.A."/>
            <person name="Sharon I."/>
            <person name="Castelle C.J."/>
            <person name="Probst A.J."/>
            <person name="Thomas B.C."/>
            <person name="Singh A."/>
            <person name="Wilkins M.J."/>
            <person name="Karaoz U."/>
            <person name="Brodie E.L."/>
            <person name="Williams K.H."/>
            <person name="Hubbard S.S."/>
            <person name="Banfield J.F."/>
        </authorList>
    </citation>
    <scope>NUCLEOTIDE SEQUENCE [LARGE SCALE GENOMIC DNA]</scope>
</reference>
<name>A0A1G2BX56_9BACT</name>